<protein>
    <recommendedName>
        <fullName evidence="3">VRR-NUC domain-containing protein</fullName>
    </recommendedName>
</protein>
<evidence type="ECO:0008006" key="3">
    <source>
        <dbReference type="Google" id="ProtNLM"/>
    </source>
</evidence>
<dbReference type="RefSeq" id="WP_286004034.1">
    <property type="nucleotide sequence ID" value="NZ_JASVEJ010000001.1"/>
</dbReference>
<dbReference type="Proteomes" id="UP001230986">
    <property type="component" value="Unassembled WGS sequence"/>
</dbReference>
<comment type="caution">
    <text evidence="1">The sequence shown here is derived from an EMBL/GenBank/DDBJ whole genome shotgun (WGS) entry which is preliminary data.</text>
</comment>
<accession>A0ABT7LXU1</accession>
<keyword evidence="2" id="KW-1185">Reference proteome</keyword>
<organism evidence="1 2">
    <name type="scientific">Geitlerinema calcuttense NRMC-F 0142</name>
    <dbReference type="NCBI Taxonomy" id="2922238"/>
    <lineage>
        <taxon>Bacteria</taxon>
        <taxon>Bacillati</taxon>
        <taxon>Cyanobacteriota</taxon>
        <taxon>Cyanophyceae</taxon>
        <taxon>Geitlerinematales</taxon>
        <taxon>Geitlerinemataceae</taxon>
        <taxon>Geitlerinema</taxon>
    </lineage>
</organism>
<evidence type="ECO:0000313" key="1">
    <source>
        <dbReference type="EMBL" id="MDL5055925.1"/>
    </source>
</evidence>
<sequence>MSKYARKKDSNHKGICETLTACGVTVVDCSASGTIPDLLVWYRGKCGWLEIKMIAKSDPRYTAKQLKWIAETPMPVRIVTNDQEALAFAQTHQGALTSQQKDDLAAFLLRNEGKELFTPKQVTEALNSKG</sequence>
<dbReference type="EMBL" id="JASVEJ010000001">
    <property type="protein sequence ID" value="MDL5055925.1"/>
    <property type="molecule type" value="Genomic_DNA"/>
</dbReference>
<evidence type="ECO:0000313" key="2">
    <source>
        <dbReference type="Proteomes" id="UP001230986"/>
    </source>
</evidence>
<proteinExistence type="predicted"/>
<reference evidence="1 2" key="1">
    <citation type="submission" date="2023-06" db="EMBL/GenBank/DDBJ databases">
        <title>Whole genome sequence of Oscillatoria calcuttensis NRMC-F 0142.</title>
        <authorList>
            <person name="Shakena Fathima T."/>
            <person name="Muralitharan G."/>
            <person name="Thajuddin N."/>
        </authorList>
    </citation>
    <scope>NUCLEOTIDE SEQUENCE [LARGE SCALE GENOMIC DNA]</scope>
    <source>
        <strain evidence="1 2">NRMC-F 0142</strain>
    </source>
</reference>
<name>A0ABT7LXU1_9CYAN</name>
<gene>
    <name evidence="1" type="ORF">QQ055_00280</name>
</gene>